<feature type="transmembrane region" description="Helical" evidence="1">
    <location>
        <begin position="180"/>
        <end position="201"/>
    </location>
</feature>
<accession>A0A4R1HX07</accession>
<feature type="transmembrane region" description="Helical" evidence="1">
    <location>
        <begin position="99"/>
        <end position="124"/>
    </location>
</feature>
<keyword evidence="3" id="KW-1185">Reference proteome</keyword>
<sequence>MTTAIAATAAPAQNRVLTAARLNLVGAWGRLAIPWMVVGAAFLINLLIFGLIRANTDDGDPGVTGALAALYFAVAAAHLQTMTQTFPFALSLGITRRHFYLGTGLVVLGESILHAIGLTVMLAIENGTGGWGIDLRFFGVGFLVQSNPFAQVAVYGGPLLALGFIGMMVGTLFKRWGQLGLYAAAIGTTLVLGGLVALVTWQQWWGSVGTFFATTPMIQLAALYPLVIAVLAAFGGFLLVRKATP</sequence>
<gene>
    <name evidence="2" type="ORF">EV378_2733</name>
</gene>
<evidence type="ECO:0000313" key="2">
    <source>
        <dbReference type="EMBL" id="TCK26888.1"/>
    </source>
</evidence>
<feature type="transmembrane region" description="Helical" evidence="1">
    <location>
        <begin position="31"/>
        <end position="51"/>
    </location>
</feature>
<dbReference type="OrthoDB" id="3209791at2"/>
<dbReference type="EMBL" id="SMFZ01000001">
    <property type="protein sequence ID" value="TCK26888.1"/>
    <property type="molecule type" value="Genomic_DNA"/>
</dbReference>
<feature type="transmembrane region" description="Helical" evidence="1">
    <location>
        <begin position="63"/>
        <end position="79"/>
    </location>
</feature>
<feature type="transmembrane region" description="Helical" evidence="1">
    <location>
        <begin position="152"/>
        <end position="173"/>
    </location>
</feature>
<comment type="caution">
    <text evidence="2">The sequence shown here is derived from an EMBL/GenBank/DDBJ whole genome shotgun (WGS) entry which is preliminary data.</text>
</comment>
<proteinExistence type="predicted"/>
<dbReference type="Proteomes" id="UP000295560">
    <property type="component" value="Unassembled WGS sequence"/>
</dbReference>
<protein>
    <submittedName>
        <fullName evidence="2">Uncharacterized protein</fullName>
    </submittedName>
</protein>
<dbReference type="RefSeq" id="WP_132424805.1">
    <property type="nucleotide sequence ID" value="NZ_SMFZ01000001.1"/>
</dbReference>
<evidence type="ECO:0000313" key="3">
    <source>
        <dbReference type="Proteomes" id="UP000295560"/>
    </source>
</evidence>
<dbReference type="AlphaFoldDB" id="A0A4R1HX07"/>
<reference evidence="2 3" key="1">
    <citation type="submission" date="2019-03" db="EMBL/GenBank/DDBJ databases">
        <title>Sequencing the genomes of 1000 actinobacteria strains.</title>
        <authorList>
            <person name="Klenk H.-P."/>
        </authorList>
    </citation>
    <scope>NUCLEOTIDE SEQUENCE [LARGE SCALE GENOMIC DNA]</scope>
    <source>
        <strain evidence="2 3">DSM 44969</strain>
    </source>
</reference>
<name>A0A4R1HX07_PSEEN</name>
<keyword evidence="1" id="KW-0472">Membrane</keyword>
<keyword evidence="1" id="KW-1133">Transmembrane helix</keyword>
<keyword evidence="1" id="KW-0812">Transmembrane</keyword>
<evidence type="ECO:0000256" key="1">
    <source>
        <dbReference type="SAM" id="Phobius"/>
    </source>
</evidence>
<feature type="transmembrane region" description="Helical" evidence="1">
    <location>
        <begin position="221"/>
        <end position="240"/>
    </location>
</feature>
<organism evidence="2 3">
    <name type="scientific">Pseudonocardia endophytica</name>
    <dbReference type="NCBI Taxonomy" id="401976"/>
    <lineage>
        <taxon>Bacteria</taxon>
        <taxon>Bacillati</taxon>
        <taxon>Actinomycetota</taxon>
        <taxon>Actinomycetes</taxon>
        <taxon>Pseudonocardiales</taxon>
        <taxon>Pseudonocardiaceae</taxon>
        <taxon>Pseudonocardia</taxon>
    </lineage>
</organism>